<evidence type="ECO:0000259" key="13">
    <source>
        <dbReference type="PROSITE" id="PS50157"/>
    </source>
</evidence>
<dbReference type="InterPro" id="IPR055186">
    <property type="entry name" value="C2H2-2nd_BIRD-IDD"/>
</dbReference>
<dbReference type="PANTHER" id="PTHR10593:SF188">
    <property type="entry name" value="ZINC FINGER PROTEIN GAI-ASSOCIATED FACTOR 1"/>
    <property type="match status" value="1"/>
</dbReference>
<evidence type="ECO:0000256" key="9">
    <source>
        <dbReference type="ARBA" id="ARBA00072973"/>
    </source>
</evidence>
<evidence type="ECO:0000256" key="10">
    <source>
        <dbReference type="ARBA" id="ARBA00083437"/>
    </source>
</evidence>
<feature type="region of interest" description="Disordered" evidence="12">
    <location>
        <begin position="125"/>
        <end position="146"/>
    </location>
</feature>
<dbReference type="EMBL" id="CM009757">
    <property type="protein sequence ID" value="PUZ42370.1"/>
    <property type="molecule type" value="Genomic_DNA"/>
</dbReference>
<dbReference type="SMART" id="SM00355">
    <property type="entry name" value="ZnF_C2H2"/>
    <property type="match status" value="3"/>
</dbReference>
<dbReference type="STRING" id="1504633.A0A2T7CG93"/>
<dbReference type="EMBL" id="CM009757">
    <property type="protein sequence ID" value="PUZ42373.1"/>
    <property type="molecule type" value="Genomic_DNA"/>
</dbReference>
<dbReference type="Gramene" id="PUZ42373">
    <property type="protein sequence ID" value="PUZ42373"/>
    <property type="gene ID" value="GQ55_9G577200"/>
</dbReference>
<dbReference type="GO" id="GO:0003700">
    <property type="term" value="F:DNA-binding transcription factor activity"/>
    <property type="evidence" value="ECO:0007669"/>
    <property type="project" value="TreeGrafter"/>
</dbReference>
<proteinExistence type="predicted"/>
<dbReference type="Gramene" id="PUZ42370">
    <property type="protein sequence ID" value="PUZ42370"/>
    <property type="gene ID" value="GQ55_9G577200"/>
</dbReference>
<evidence type="ECO:0000313" key="15">
    <source>
        <dbReference type="Proteomes" id="UP000244336"/>
    </source>
</evidence>
<dbReference type="Gramene" id="PUZ42369">
    <property type="protein sequence ID" value="PUZ42369"/>
    <property type="gene ID" value="GQ55_9G577200"/>
</dbReference>
<comment type="function">
    <text evidence="8">Transcription activator that acts as a flowering master switch in both long and short days, independently of the circadian clock. Promotes flowering upstream of HD1 by up-regulating FTL1, FTL4, FTL5, FTL6, EHD1, HD3A and RFT1. Seems to repress FTL11 expression. May recognize the consensus motif 5'-TTTGTCGTAAT-3' in target gene promoters.</text>
</comment>
<evidence type="ECO:0000256" key="1">
    <source>
        <dbReference type="ARBA" id="ARBA00022723"/>
    </source>
</evidence>
<keyword evidence="15" id="KW-1185">Reference proteome</keyword>
<dbReference type="FunFam" id="3.30.160.60:FF:000554">
    <property type="entry name" value="protein indeterminate-domain 12-like"/>
    <property type="match status" value="1"/>
</dbReference>
<dbReference type="InterPro" id="IPR036236">
    <property type="entry name" value="Znf_C2H2_sf"/>
</dbReference>
<dbReference type="PANTHER" id="PTHR10593">
    <property type="entry name" value="SERINE/THREONINE-PROTEIN KINASE RIO"/>
    <property type="match status" value="1"/>
</dbReference>
<dbReference type="Gramene" id="PUZ42371">
    <property type="protein sequence ID" value="PUZ42371"/>
    <property type="gene ID" value="GQ55_9G577200"/>
</dbReference>
<dbReference type="InterPro" id="IPR031140">
    <property type="entry name" value="IDD1-16"/>
</dbReference>
<dbReference type="PROSITE" id="PS00028">
    <property type="entry name" value="ZINC_FINGER_C2H2_1"/>
    <property type="match status" value="1"/>
</dbReference>
<dbReference type="GO" id="GO:0008270">
    <property type="term" value="F:zinc ion binding"/>
    <property type="evidence" value="ECO:0007669"/>
    <property type="project" value="UniProtKB-KW"/>
</dbReference>
<keyword evidence="2" id="KW-0677">Repeat</keyword>
<keyword evidence="1" id="KW-0479">Metal-binding</keyword>
<reference evidence="14 15" key="1">
    <citation type="submission" date="2018-04" db="EMBL/GenBank/DDBJ databases">
        <title>WGS assembly of Panicum hallii var. hallii HAL2.</title>
        <authorList>
            <person name="Lovell J."/>
            <person name="Jenkins J."/>
            <person name="Lowry D."/>
            <person name="Mamidi S."/>
            <person name="Sreedasyam A."/>
            <person name="Weng X."/>
            <person name="Barry K."/>
            <person name="Bonette J."/>
            <person name="Campitelli B."/>
            <person name="Daum C."/>
            <person name="Gordon S."/>
            <person name="Gould B."/>
            <person name="Lipzen A."/>
            <person name="MacQueen A."/>
            <person name="Palacio-Mejia J."/>
            <person name="Plott C."/>
            <person name="Shakirov E."/>
            <person name="Shu S."/>
            <person name="Yoshinaga Y."/>
            <person name="Zane M."/>
            <person name="Rokhsar D."/>
            <person name="Grimwood J."/>
            <person name="Schmutz J."/>
            <person name="Juenger T."/>
        </authorList>
    </citation>
    <scope>NUCLEOTIDE SEQUENCE [LARGE SCALE GENOMIC DNA]</scope>
    <source>
        <strain evidence="15">cv. HAL2</strain>
        <strain evidence="14">HAL2</strain>
    </source>
</reference>
<feature type="region of interest" description="Disordered" evidence="12">
    <location>
        <begin position="509"/>
        <end position="531"/>
    </location>
</feature>
<dbReference type="GO" id="GO:0005634">
    <property type="term" value="C:nucleus"/>
    <property type="evidence" value="ECO:0007669"/>
    <property type="project" value="TreeGrafter"/>
</dbReference>
<dbReference type="Pfam" id="PF22996">
    <property type="entry name" value="C2H2-2nd_BIRD-IDD"/>
    <property type="match status" value="1"/>
</dbReference>
<dbReference type="InterPro" id="IPR013087">
    <property type="entry name" value="Znf_C2H2_type"/>
</dbReference>
<dbReference type="Pfam" id="PF22992">
    <property type="entry name" value="C2CH-4th_BIRD-IDD"/>
    <property type="match status" value="1"/>
</dbReference>
<dbReference type="Pfam" id="PF22995">
    <property type="entry name" value="C2CH-3rd_BIRD-IDD"/>
    <property type="match status" value="1"/>
</dbReference>
<dbReference type="PROSITE" id="PS50157">
    <property type="entry name" value="ZINC_FINGER_C2H2_2"/>
    <property type="match status" value="1"/>
</dbReference>
<feature type="region of interest" description="Disordered" evidence="12">
    <location>
        <begin position="305"/>
        <end position="383"/>
    </location>
</feature>
<dbReference type="Gene3D" id="3.30.160.60">
    <property type="entry name" value="Classic Zinc Finger"/>
    <property type="match status" value="2"/>
</dbReference>
<evidence type="ECO:0000313" key="14">
    <source>
        <dbReference type="EMBL" id="PUZ42370.1"/>
    </source>
</evidence>
<dbReference type="Pfam" id="PF00096">
    <property type="entry name" value="zf-C2H2"/>
    <property type="match status" value="1"/>
</dbReference>
<dbReference type="EMBL" id="CM009757">
    <property type="protein sequence ID" value="PUZ42369.1"/>
    <property type="molecule type" value="Genomic_DNA"/>
</dbReference>
<organism evidence="14 15">
    <name type="scientific">Panicum hallii var. hallii</name>
    <dbReference type="NCBI Taxonomy" id="1504633"/>
    <lineage>
        <taxon>Eukaryota</taxon>
        <taxon>Viridiplantae</taxon>
        <taxon>Streptophyta</taxon>
        <taxon>Embryophyta</taxon>
        <taxon>Tracheophyta</taxon>
        <taxon>Spermatophyta</taxon>
        <taxon>Magnoliopsida</taxon>
        <taxon>Liliopsida</taxon>
        <taxon>Poales</taxon>
        <taxon>Poaceae</taxon>
        <taxon>PACMAD clade</taxon>
        <taxon>Panicoideae</taxon>
        <taxon>Panicodae</taxon>
        <taxon>Paniceae</taxon>
        <taxon>Panicinae</taxon>
        <taxon>Panicum</taxon>
        <taxon>Panicum sect. Panicum</taxon>
    </lineage>
</organism>
<evidence type="ECO:0000256" key="6">
    <source>
        <dbReference type="ARBA" id="ARBA00023159"/>
    </source>
</evidence>
<keyword evidence="3 11" id="KW-0863">Zinc-finger</keyword>
<dbReference type="FunFam" id="3.30.160.60:FF:000131">
    <property type="entry name" value="protein indeterminate-domain 5, chloroplastic-like"/>
    <property type="match status" value="1"/>
</dbReference>
<keyword evidence="5" id="KW-0805">Transcription regulation</keyword>
<feature type="region of interest" description="Disordered" evidence="12">
    <location>
        <begin position="49"/>
        <end position="75"/>
    </location>
</feature>
<evidence type="ECO:0000256" key="5">
    <source>
        <dbReference type="ARBA" id="ARBA00023015"/>
    </source>
</evidence>
<evidence type="ECO:0000256" key="4">
    <source>
        <dbReference type="ARBA" id="ARBA00022833"/>
    </source>
</evidence>
<evidence type="ECO:0000256" key="12">
    <source>
        <dbReference type="SAM" id="MobiDB-lite"/>
    </source>
</evidence>
<dbReference type="OrthoDB" id="6354171at2759"/>
<feature type="compositionally biased region" description="Pro residues" evidence="12">
    <location>
        <begin position="343"/>
        <end position="355"/>
    </location>
</feature>
<dbReference type="EMBL" id="CM009757">
    <property type="protein sequence ID" value="PUZ42372.1"/>
    <property type="molecule type" value="Genomic_DNA"/>
</dbReference>
<dbReference type="InterPro" id="IPR055187">
    <property type="entry name" value="C2CH-3rd_BIRD-IDD"/>
</dbReference>
<keyword evidence="6" id="KW-0010">Activator</keyword>
<feature type="domain" description="C2H2-type" evidence="13">
    <location>
        <begin position="170"/>
        <end position="192"/>
    </location>
</feature>
<dbReference type="EMBL" id="CM009757">
    <property type="protein sequence ID" value="PUZ42371.1"/>
    <property type="molecule type" value="Genomic_DNA"/>
</dbReference>
<evidence type="ECO:0000256" key="2">
    <source>
        <dbReference type="ARBA" id="ARBA00022737"/>
    </source>
</evidence>
<keyword evidence="7" id="KW-0804">Transcription</keyword>
<evidence type="ECO:0000256" key="3">
    <source>
        <dbReference type="ARBA" id="ARBA00022771"/>
    </source>
</evidence>
<dbReference type="SUPFAM" id="SSF57667">
    <property type="entry name" value="beta-beta-alpha zinc fingers"/>
    <property type="match status" value="1"/>
</dbReference>
<name>A0A2T7CG93_9POAL</name>
<feature type="compositionally biased region" description="Low complexity" evidence="12">
    <location>
        <begin position="329"/>
        <end position="342"/>
    </location>
</feature>
<evidence type="ECO:0000256" key="11">
    <source>
        <dbReference type="PROSITE-ProRule" id="PRU00042"/>
    </source>
</evidence>
<evidence type="ECO:0000256" key="8">
    <source>
        <dbReference type="ARBA" id="ARBA00059785"/>
    </source>
</evidence>
<feature type="compositionally biased region" description="Low complexity" evidence="12">
    <location>
        <begin position="514"/>
        <end position="524"/>
    </location>
</feature>
<accession>A0A2T7CG93</accession>
<dbReference type="Proteomes" id="UP000244336">
    <property type="component" value="Chromosome 9"/>
</dbReference>
<protein>
    <recommendedName>
        <fullName evidence="9">Protein EARLY HEADING DATE 2</fullName>
    </recommendedName>
    <alternativeName>
        <fullName evidence="10">Protein RICE INDETERMINATE 1</fullName>
    </alternativeName>
</protein>
<sequence length="658" mass="68632">MPPRSLSWLPFRSLSPVFFSCFCGSSHPSPPLSLSLSLSLARARSRSRQPPSLACFPHKHPGGANQPATTGGCRRGRHRPALFMLAAARFVGSGTVRCDPLGHGPFCGSEDSGMEVEATPTTAVSASGGAAQLPPPGPPAKKKRALPGMPDPDAEVIALSPKTLMATNRFVCEICNKGFQRDQNLQLHRRGHNLPWKLRQRSGKEARKRVYVCPEPSCVHHDPSRALGDLTGIKKHFCRKHGEKKWKCDKCSKKYAVQSDWKAHVKTCGSREYRCDCGTLFSRRDSFITHRAFCDALAEESAKARAEVPPAEEDGGSAAAVGPPPAAPPTQEAVPASPAPLRQQPPPPPPAPAPPHRAEQRNEPETNAPEPTQFAPPLPSPAAAVPVLSHTSVTATNVSASSSSSVAGTSQSLMGGMFAPSSMAPSPQFPNLGGGVGRPERALAAKPPSLCLATDASSSIFSAPVTADRQQFAPPPPPSPSPHMSATALLQKAAQMGATSSTSSFLRGLGLDASSSSPGSSSSGQQHHHDAMQLSLPETSLQQWPPRLEQEPAPMLSAGLGLGLPYDSTGAPVCLPELMMGQSSLFGGKPATLDFLGLGMSPTGASASRGLPVFMQPIGGAVGMAGTGAGAGAVETFVGGRGPQATPWERNPSTSPIL</sequence>
<gene>
    <name evidence="14" type="ORF">GQ55_9G577200</name>
</gene>
<dbReference type="AlphaFoldDB" id="A0A2T7CG93"/>
<dbReference type="InterPro" id="IPR055185">
    <property type="entry name" value="C2CH-4th_BIRD-IDD"/>
</dbReference>
<dbReference type="Gramene" id="PUZ42372">
    <property type="protein sequence ID" value="PUZ42372"/>
    <property type="gene ID" value="GQ55_9G577200"/>
</dbReference>
<evidence type="ECO:0000256" key="7">
    <source>
        <dbReference type="ARBA" id="ARBA00023163"/>
    </source>
</evidence>
<keyword evidence="4" id="KW-0862">Zinc</keyword>